<evidence type="ECO:0000256" key="3">
    <source>
        <dbReference type="ARBA" id="ARBA00022618"/>
    </source>
</evidence>
<evidence type="ECO:0000256" key="4">
    <source>
        <dbReference type="ARBA" id="ARBA00022705"/>
    </source>
</evidence>
<evidence type="ECO:0000256" key="2">
    <source>
        <dbReference type="ARBA" id="ARBA00022598"/>
    </source>
</evidence>
<dbReference type="InterPro" id="IPR016059">
    <property type="entry name" value="DNA_ligase_ATP-dep_CS"/>
</dbReference>
<evidence type="ECO:0000256" key="8">
    <source>
        <dbReference type="ARBA" id="ARBA00022840"/>
    </source>
</evidence>
<dbReference type="InterPro" id="IPR050191">
    <property type="entry name" value="ATP-dep_DNA_ligase"/>
</dbReference>
<dbReference type="Gene3D" id="3.30.470.30">
    <property type="entry name" value="DNA ligase/mRNA capping enzyme"/>
    <property type="match status" value="1"/>
</dbReference>
<dbReference type="Gene3D" id="2.40.50.140">
    <property type="entry name" value="Nucleic acid-binding proteins"/>
    <property type="match status" value="1"/>
</dbReference>
<protein>
    <recommendedName>
        <fullName evidence="14">Probable DNA ligase</fullName>
        <ecNumber evidence="14">6.5.1.1</ecNumber>
    </recommendedName>
    <alternativeName>
        <fullName evidence="14">Polydeoxyribonucleotide synthase [ATP]</fullName>
    </alternativeName>
</protein>
<dbReference type="GO" id="GO:0006281">
    <property type="term" value="P:DNA repair"/>
    <property type="evidence" value="ECO:0007669"/>
    <property type="project" value="UniProtKB-UniRule"/>
</dbReference>
<keyword evidence="4 14" id="KW-0235">DNA replication</keyword>
<feature type="binding site" evidence="14">
    <location>
        <position position="312"/>
    </location>
    <ligand>
        <name>ATP</name>
        <dbReference type="ChEBI" id="CHEBI:30616"/>
    </ligand>
</feature>
<evidence type="ECO:0000256" key="10">
    <source>
        <dbReference type="ARBA" id="ARBA00023172"/>
    </source>
</evidence>
<evidence type="ECO:0000256" key="6">
    <source>
        <dbReference type="ARBA" id="ARBA00022741"/>
    </source>
</evidence>
<dbReference type="InterPro" id="IPR022865">
    <property type="entry name" value="DNA_ligae_ATP-dep_bac/arc"/>
</dbReference>
<evidence type="ECO:0000256" key="7">
    <source>
        <dbReference type="ARBA" id="ARBA00022763"/>
    </source>
</evidence>
<evidence type="ECO:0000256" key="14">
    <source>
        <dbReference type="HAMAP-Rule" id="MF_00407"/>
    </source>
</evidence>
<evidence type="ECO:0000259" key="17">
    <source>
        <dbReference type="PROSITE" id="PS50160"/>
    </source>
</evidence>
<dbReference type="GO" id="GO:0046872">
    <property type="term" value="F:metal ion binding"/>
    <property type="evidence" value="ECO:0007669"/>
    <property type="project" value="UniProtKB-KW"/>
</dbReference>
<comment type="caution">
    <text evidence="18">The sequence shown here is derived from an EMBL/GenBank/DDBJ whole genome shotgun (WGS) entry which is preliminary data.</text>
</comment>
<dbReference type="InterPro" id="IPR012308">
    <property type="entry name" value="DNA_ligase_ATP-dep_N"/>
</dbReference>
<keyword evidence="2 14" id="KW-0436">Ligase</keyword>
<evidence type="ECO:0000256" key="12">
    <source>
        <dbReference type="ARBA" id="ARBA00023306"/>
    </source>
</evidence>
<dbReference type="InterPro" id="IPR012309">
    <property type="entry name" value="DNA_ligase_ATP-dep_C"/>
</dbReference>
<dbReference type="PROSITE" id="PS50160">
    <property type="entry name" value="DNA_LIGASE_A3"/>
    <property type="match status" value="1"/>
</dbReference>
<sequence>MLFSKLTQYFEKLEKTSSRLILIDILSELFKEVRSSEIARVVYLLQSRVAPFYEPIEMGMSEKLIAQSIARAYEIDREEVLKEFGVIGDLGVVAENLAGHPGGQRPIGSRDSIATLQNDKLTVADVFKTLTKIAGTSGEGTVEKKLDLLSGLLKQVDPISAKHLVRIPLGASRLGIGDPTVLDGFAMAKLGDRKRRKELEEAYNKISDLGVIGETLWREGLEGIEGLGVTVGRPIRPQLAERLPDTKTVLEKFGGEAHVQQKFDGFRVQIHKDGDKIRLFSRNLEETTPMFPELIAGAIKQIKAKTAILDSEALAFNPASDEFLPFQETTKRRRKYDIEAMSKSLPLKAFVFDVMYIDGKSLIDLPLRERIKKLEEVIHGKEVLIPQPGEFTGSVERMDELFADALTKGLEGLVVKKPDSKYEAGARNFNWVKLKRHSAGELKDTIDCVILGYVFGKGKRADFGAGALLVGVYDKEKDEFVTISKIGTGLTDEEWREIHKRADKIKVDHKPARVNSILTPSVWIEPEIVIEVLADEITKSPVHTAGKIGSDPGYALRFPRLVKFREADKKAEDATTVKELIEMYKQQYGK</sequence>
<dbReference type="InterPro" id="IPR012340">
    <property type="entry name" value="NA-bd_OB-fold"/>
</dbReference>
<comment type="caution">
    <text evidence="14">Lacks conserved residue(s) required for the propagation of feature annotation.</text>
</comment>
<dbReference type="Pfam" id="PF04679">
    <property type="entry name" value="DNA_ligase_A_C"/>
    <property type="match status" value="1"/>
</dbReference>
<keyword evidence="6 14" id="KW-0547">Nucleotide-binding</keyword>
<evidence type="ECO:0000256" key="15">
    <source>
        <dbReference type="RuleBase" id="RU000617"/>
    </source>
</evidence>
<dbReference type="AlphaFoldDB" id="A0A1F5IQU5"/>
<dbReference type="InterPro" id="IPR000977">
    <property type="entry name" value="DNA_ligase_ATP-dep"/>
</dbReference>
<dbReference type="SUPFAM" id="SSF50249">
    <property type="entry name" value="Nucleic acid-binding proteins"/>
    <property type="match status" value="1"/>
</dbReference>
<keyword evidence="7 14" id="KW-0227">DNA damage</keyword>
<keyword evidence="10 14" id="KW-0233">DNA recombination</keyword>
<dbReference type="HAMAP" id="MF_00407">
    <property type="entry name" value="DNA_ligase"/>
    <property type="match status" value="1"/>
</dbReference>
<dbReference type="PROSITE" id="PS00333">
    <property type="entry name" value="DNA_LIGASE_A2"/>
    <property type="match status" value="1"/>
</dbReference>
<dbReference type="Pfam" id="PF04675">
    <property type="entry name" value="DNA_ligase_A_N"/>
    <property type="match status" value="1"/>
</dbReference>
<evidence type="ECO:0000256" key="13">
    <source>
        <dbReference type="ARBA" id="ARBA00034003"/>
    </source>
</evidence>
<reference evidence="18 19" key="1">
    <citation type="journal article" date="2016" name="Nat. Commun.">
        <title>Thousands of microbial genomes shed light on interconnected biogeochemical processes in an aquifer system.</title>
        <authorList>
            <person name="Anantharaman K."/>
            <person name="Brown C.T."/>
            <person name="Hug L.A."/>
            <person name="Sharon I."/>
            <person name="Castelle C.J."/>
            <person name="Probst A.J."/>
            <person name="Thomas B.C."/>
            <person name="Singh A."/>
            <person name="Wilkins M.J."/>
            <person name="Karaoz U."/>
            <person name="Brodie E.L."/>
            <person name="Williams K.H."/>
            <person name="Hubbard S.S."/>
            <person name="Banfield J.F."/>
        </authorList>
    </citation>
    <scope>NUCLEOTIDE SEQUENCE [LARGE SCALE GENOMIC DNA]</scope>
</reference>
<comment type="similarity">
    <text evidence="1 14 16">Belongs to the ATP-dependent DNA ligase family.</text>
</comment>
<dbReference type="GO" id="GO:0005524">
    <property type="term" value="F:ATP binding"/>
    <property type="evidence" value="ECO:0007669"/>
    <property type="project" value="UniProtKB-UniRule"/>
</dbReference>
<dbReference type="EMBL" id="MFCR01000010">
    <property type="protein sequence ID" value="OGE18741.1"/>
    <property type="molecule type" value="Genomic_DNA"/>
</dbReference>
<keyword evidence="9 14" id="KW-0460">Magnesium</keyword>
<feature type="domain" description="ATP-dependent DNA ligase family profile" evidence="17">
    <location>
        <begin position="340"/>
        <end position="469"/>
    </location>
</feature>
<dbReference type="EC" id="6.5.1.1" evidence="14"/>
<accession>A0A1F5IQU5</accession>
<dbReference type="PANTHER" id="PTHR45674">
    <property type="entry name" value="DNA LIGASE 1/3 FAMILY MEMBER"/>
    <property type="match status" value="1"/>
</dbReference>
<evidence type="ECO:0000256" key="16">
    <source>
        <dbReference type="RuleBase" id="RU004196"/>
    </source>
</evidence>
<dbReference type="GO" id="GO:0003677">
    <property type="term" value="F:DNA binding"/>
    <property type="evidence" value="ECO:0007669"/>
    <property type="project" value="InterPro"/>
</dbReference>
<evidence type="ECO:0000313" key="19">
    <source>
        <dbReference type="Proteomes" id="UP000176336"/>
    </source>
</evidence>
<dbReference type="NCBIfam" id="TIGR00574">
    <property type="entry name" value="dnl1"/>
    <property type="match status" value="1"/>
</dbReference>
<dbReference type="InterPro" id="IPR036599">
    <property type="entry name" value="DNA_ligase_N_sf"/>
</dbReference>
<comment type="catalytic activity">
    <reaction evidence="13 14 15">
        <text>ATP + (deoxyribonucleotide)n-3'-hydroxyl + 5'-phospho-(deoxyribonucleotide)m = (deoxyribonucleotide)n+m + AMP + diphosphate.</text>
        <dbReference type="EC" id="6.5.1.1"/>
    </reaction>
</comment>
<keyword evidence="8 14" id="KW-0067">ATP-binding</keyword>
<dbReference type="GO" id="GO:0071897">
    <property type="term" value="P:DNA biosynthetic process"/>
    <property type="evidence" value="ECO:0007669"/>
    <property type="project" value="InterPro"/>
</dbReference>
<dbReference type="SUPFAM" id="SSF117018">
    <property type="entry name" value="ATP-dependent DNA ligase DNA-binding domain"/>
    <property type="match status" value="1"/>
</dbReference>
<comment type="function">
    <text evidence="14">DNA ligase that seals nicks in double-stranded DNA during DNA replication, DNA recombination and DNA repair.</text>
</comment>
<dbReference type="GO" id="GO:0006273">
    <property type="term" value="P:lagging strand elongation"/>
    <property type="evidence" value="ECO:0007669"/>
    <property type="project" value="TreeGrafter"/>
</dbReference>
<feature type="binding site" evidence="14">
    <location>
        <position position="433"/>
    </location>
    <ligand>
        <name>ATP</name>
        <dbReference type="ChEBI" id="CHEBI:30616"/>
    </ligand>
</feature>
<dbReference type="Proteomes" id="UP000176336">
    <property type="component" value="Unassembled WGS sequence"/>
</dbReference>
<name>A0A1F5IQU5_9BACT</name>
<proteinExistence type="inferred from homology"/>
<evidence type="ECO:0000313" key="18">
    <source>
        <dbReference type="EMBL" id="OGE18741.1"/>
    </source>
</evidence>
<dbReference type="Gene3D" id="1.10.3260.10">
    <property type="entry name" value="DNA ligase, ATP-dependent, N-terminal domain"/>
    <property type="match status" value="1"/>
</dbReference>
<keyword evidence="11 14" id="KW-0234">DNA repair</keyword>
<keyword evidence="5 14" id="KW-0479">Metal-binding</keyword>
<dbReference type="SUPFAM" id="SSF56091">
    <property type="entry name" value="DNA ligase/mRNA capping enzyme, catalytic domain"/>
    <property type="match status" value="1"/>
</dbReference>
<feature type="binding site" evidence="14">
    <location>
        <position position="352"/>
    </location>
    <ligand>
        <name>ATP</name>
        <dbReference type="ChEBI" id="CHEBI:30616"/>
    </ligand>
</feature>
<keyword evidence="12 14" id="KW-0131">Cell cycle</keyword>
<dbReference type="Pfam" id="PF01068">
    <property type="entry name" value="DNA_ligase_A_M"/>
    <property type="match status" value="1"/>
</dbReference>
<feature type="binding site" evidence="14">
    <location>
        <position position="282"/>
    </location>
    <ligand>
        <name>ATP</name>
        <dbReference type="ChEBI" id="CHEBI:30616"/>
    </ligand>
</feature>
<dbReference type="PANTHER" id="PTHR45674:SF4">
    <property type="entry name" value="DNA LIGASE 1"/>
    <property type="match status" value="1"/>
</dbReference>
<dbReference type="InterPro" id="IPR012310">
    <property type="entry name" value="DNA_ligase_ATP-dep_cent"/>
</dbReference>
<dbReference type="GO" id="GO:0003910">
    <property type="term" value="F:DNA ligase (ATP) activity"/>
    <property type="evidence" value="ECO:0007669"/>
    <property type="project" value="UniProtKB-UniRule"/>
</dbReference>
<evidence type="ECO:0000256" key="1">
    <source>
        <dbReference type="ARBA" id="ARBA00007572"/>
    </source>
</evidence>
<feature type="binding site" evidence="14">
    <location>
        <position position="267"/>
    </location>
    <ligand>
        <name>ATP</name>
        <dbReference type="ChEBI" id="CHEBI:30616"/>
    </ligand>
</feature>
<evidence type="ECO:0000256" key="9">
    <source>
        <dbReference type="ARBA" id="ARBA00022842"/>
    </source>
</evidence>
<organism evidence="18 19">
    <name type="scientific">Candidatus Daviesbacteria bacterium RIFCSPHIGHO2_01_FULL_41_23</name>
    <dbReference type="NCBI Taxonomy" id="1797764"/>
    <lineage>
        <taxon>Bacteria</taxon>
        <taxon>Candidatus Daviesiibacteriota</taxon>
    </lineage>
</organism>
<evidence type="ECO:0000256" key="11">
    <source>
        <dbReference type="ARBA" id="ARBA00023204"/>
    </source>
</evidence>
<dbReference type="GO" id="GO:0051301">
    <property type="term" value="P:cell division"/>
    <property type="evidence" value="ECO:0007669"/>
    <property type="project" value="UniProtKB-KW"/>
</dbReference>
<keyword evidence="3 14" id="KW-0132">Cell division</keyword>
<dbReference type="PROSITE" id="PS00697">
    <property type="entry name" value="DNA_LIGASE_A1"/>
    <property type="match status" value="1"/>
</dbReference>
<evidence type="ECO:0000256" key="5">
    <source>
        <dbReference type="ARBA" id="ARBA00022723"/>
    </source>
</evidence>
<gene>
    <name evidence="14" type="primary">lig</name>
    <name evidence="18" type="ORF">A2871_01870</name>
</gene>
<dbReference type="CDD" id="cd07969">
    <property type="entry name" value="OBF_DNA_ligase_I"/>
    <property type="match status" value="1"/>
</dbReference>
<dbReference type="GO" id="GO:0006310">
    <property type="term" value="P:DNA recombination"/>
    <property type="evidence" value="ECO:0007669"/>
    <property type="project" value="UniProtKB-UniRule"/>
</dbReference>
<feature type="binding site" evidence="14">
    <location>
        <position position="427"/>
    </location>
    <ligand>
        <name>ATP</name>
        <dbReference type="ChEBI" id="CHEBI:30616"/>
    </ligand>
</feature>
<comment type="cofactor">
    <cofactor evidence="14">
        <name>Mg(2+)</name>
        <dbReference type="ChEBI" id="CHEBI:18420"/>
    </cofactor>
</comment>
<dbReference type="CDD" id="cd07901">
    <property type="entry name" value="Adenylation_DNA_ligase_Arch_LigB"/>
    <property type="match status" value="1"/>
</dbReference>
<feature type="active site" description="N6-AMP-lysine intermediate" evidence="14">
    <location>
        <position position="262"/>
    </location>
</feature>